<keyword evidence="3" id="KW-1185">Reference proteome</keyword>
<reference evidence="2 3" key="1">
    <citation type="submission" date="2016-10" db="EMBL/GenBank/DDBJ databases">
        <title>The genome sequence of Colletotrichum fioriniae PJ7.</title>
        <authorList>
            <person name="Baroncelli R."/>
        </authorList>
    </citation>
    <scope>NUCLEOTIDE SEQUENCE [LARGE SCALE GENOMIC DNA]</scope>
    <source>
        <strain evidence="2">Col 31</strain>
    </source>
</reference>
<dbReference type="Proteomes" id="UP001239795">
    <property type="component" value="Unassembled WGS sequence"/>
</dbReference>
<feature type="signal peptide" evidence="1">
    <location>
        <begin position="1"/>
        <end position="21"/>
    </location>
</feature>
<keyword evidence="1" id="KW-0732">Signal</keyword>
<protein>
    <recommendedName>
        <fullName evidence="4">BTB domain-containing protein</fullName>
    </recommendedName>
</protein>
<dbReference type="EMBL" id="MLGG01000057">
    <property type="protein sequence ID" value="KAK1450154.1"/>
    <property type="molecule type" value="Genomic_DNA"/>
</dbReference>
<gene>
    <name evidence="2" type="ORF">CMEL01_07490</name>
</gene>
<organism evidence="2 3">
    <name type="scientific">Colletotrichum melonis</name>
    <dbReference type="NCBI Taxonomy" id="1209925"/>
    <lineage>
        <taxon>Eukaryota</taxon>
        <taxon>Fungi</taxon>
        <taxon>Dikarya</taxon>
        <taxon>Ascomycota</taxon>
        <taxon>Pezizomycotina</taxon>
        <taxon>Sordariomycetes</taxon>
        <taxon>Hypocreomycetidae</taxon>
        <taxon>Glomerellales</taxon>
        <taxon>Glomerellaceae</taxon>
        <taxon>Colletotrichum</taxon>
        <taxon>Colletotrichum acutatum species complex</taxon>
    </lineage>
</organism>
<proteinExistence type="predicted"/>
<comment type="caution">
    <text evidence="2">The sequence shown here is derived from an EMBL/GenBank/DDBJ whole genome shotgun (WGS) entry which is preliminary data.</text>
</comment>
<feature type="chain" id="PRO_5042616775" description="BTB domain-containing protein" evidence="1">
    <location>
        <begin position="22"/>
        <end position="181"/>
    </location>
</feature>
<evidence type="ECO:0000313" key="2">
    <source>
        <dbReference type="EMBL" id="KAK1450154.1"/>
    </source>
</evidence>
<evidence type="ECO:0000256" key="1">
    <source>
        <dbReference type="SAM" id="SignalP"/>
    </source>
</evidence>
<dbReference type="InterPro" id="IPR011333">
    <property type="entry name" value="SKP1/BTB/POZ_sf"/>
</dbReference>
<dbReference type="AlphaFoldDB" id="A0AAI9U1Y2"/>
<accession>A0AAI9U1Y2</accession>
<evidence type="ECO:0000313" key="3">
    <source>
        <dbReference type="Proteomes" id="UP001239795"/>
    </source>
</evidence>
<evidence type="ECO:0008006" key="4">
    <source>
        <dbReference type="Google" id="ProtNLM"/>
    </source>
</evidence>
<name>A0AAI9U1Y2_9PEZI</name>
<sequence>MVSSWKMTASLLAGLAAMAAARKCPAGLIKCIYVGSDDECYNICTPLIGECTCPPTKSFPSLGNGPPVTLHNTDSGCTTRQAIKGWKQYDDGQVRIIIECAENKSFVVQKSLITKHSDFFRACPRHDFQASRKFTIRLLDVDPNLMVLYPGLAYRQFQKCRSLFRDDGDFILSEDYPRITD</sequence>
<dbReference type="SUPFAM" id="SSF54695">
    <property type="entry name" value="POZ domain"/>
    <property type="match status" value="1"/>
</dbReference>